<dbReference type="SUPFAM" id="SSF54427">
    <property type="entry name" value="NTF2-like"/>
    <property type="match status" value="1"/>
</dbReference>
<evidence type="ECO:0000256" key="1">
    <source>
        <dbReference type="SAM" id="Phobius"/>
    </source>
</evidence>
<feature type="transmembrane region" description="Helical" evidence="1">
    <location>
        <begin position="12"/>
        <end position="31"/>
    </location>
</feature>
<proteinExistence type="predicted"/>
<protein>
    <recommendedName>
        <fullName evidence="2">Lipoprotein LpqB N-terminal domain-containing protein</fullName>
    </recommendedName>
</protein>
<keyword evidence="1" id="KW-0472">Membrane</keyword>
<dbReference type="InterPro" id="IPR032710">
    <property type="entry name" value="NTF2-like_dom_sf"/>
</dbReference>
<gene>
    <name evidence="3" type="ORF">H9622_07545</name>
</gene>
<feature type="domain" description="Lipoprotein LpqB N-terminal" evidence="2">
    <location>
        <begin position="42"/>
        <end position="147"/>
    </location>
</feature>
<keyword evidence="4" id="KW-1185">Reference proteome</keyword>
<dbReference type="RefSeq" id="WP_191765788.1">
    <property type="nucleotide sequence ID" value="NZ_JACSPM010000002.1"/>
</dbReference>
<sequence length="153" mass="16061">MTDHDKRTRGVLIALLAGVALVIVIALIAVFTRGGTATLDPESPEGVVQQYSQAVIEGDTPAAIELLIPEIAEDCRRTGGGDGDHRVTLTETTVNGDSARVEVVIATVYGSGPLGPDEYESDGVFQLEQVGGRWLIATTPWELTVCDQSGAGL</sequence>
<dbReference type="EMBL" id="JACSPM010000002">
    <property type="protein sequence ID" value="MBD8023442.1"/>
    <property type="molecule type" value="Genomic_DNA"/>
</dbReference>
<evidence type="ECO:0000313" key="4">
    <source>
        <dbReference type="Proteomes" id="UP000602532"/>
    </source>
</evidence>
<reference evidence="3 4" key="1">
    <citation type="submission" date="2020-08" db="EMBL/GenBank/DDBJ databases">
        <title>A Genomic Blueprint of the Chicken Gut Microbiome.</title>
        <authorList>
            <person name="Gilroy R."/>
            <person name="Ravi A."/>
            <person name="Getino M."/>
            <person name="Pursley I."/>
            <person name="Horton D.L."/>
            <person name="Alikhan N.-F."/>
            <person name="Baker D."/>
            <person name="Gharbi K."/>
            <person name="Hall N."/>
            <person name="Watson M."/>
            <person name="Adriaenssens E.M."/>
            <person name="Foster-Nyarko E."/>
            <person name="Jarju S."/>
            <person name="Secka A."/>
            <person name="Antonio M."/>
            <person name="Oren A."/>
            <person name="Chaudhuri R."/>
            <person name="La Ragione R.M."/>
            <person name="Hildebrand F."/>
            <person name="Pallen M.J."/>
        </authorList>
    </citation>
    <scope>NUCLEOTIDE SEQUENCE [LARGE SCALE GENOMIC DNA]</scope>
    <source>
        <strain evidence="3 4">Sa1CUA4</strain>
    </source>
</reference>
<keyword evidence="1" id="KW-0812">Transmembrane</keyword>
<dbReference type="Pfam" id="PF25976">
    <property type="entry name" value="LpqB_N"/>
    <property type="match status" value="1"/>
</dbReference>
<name>A0ABR8X2V0_9MICO</name>
<accession>A0ABR8X2V0</accession>
<keyword evidence="1" id="KW-1133">Transmembrane helix</keyword>
<organism evidence="3 4">
    <name type="scientific">Microbacterium gallinarum</name>
    <dbReference type="NCBI Taxonomy" id="2762209"/>
    <lineage>
        <taxon>Bacteria</taxon>
        <taxon>Bacillati</taxon>
        <taxon>Actinomycetota</taxon>
        <taxon>Actinomycetes</taxon>
        <taxon>Micrococcales</taxon>
        <taxon>Microbacteriaceae</taxon>
        <taxon>Microbacterium</taxon>
    </lineage>
</organism>
<evidence type="ECO:0000259" key="2">
    <source>
        <dbReference type="Pfam" id="PF25976"/>
    </source>
</evidence>
<dbReference type="InterPro" id="IPR059026">
    <property type="entry name" value="LpqB_N"/>
</dbReference>
<dbReference type="Proteomes" id="UP000602532">
    <property type="component" value="Unassembled WGS sequence"/>
</dbReference>
<evidence type="ECO:0000313" key="3">
    <source>
        <dbReference type="EMBL" id="MBD8023442.1"/>
    </source>
</evidence>
<comment type="caution">
    <text evidence="3">The sequence shown here is derived from an EMBL/GenBank/DDBJ whole genome shotgun (WGS) entry which is preliminary data.</text>
</comment>